<protein>
    <recommendedName>
        <fullName evidence="3">HEPN domain-containing protein</fullName>
    </recommendedName>
</protein>
<dbReference type="Proteomes" id="UP001595957">
    <property type="component" value="Unassembled WGS sequence"/>
</dbReference>
<keyword evidence="2" id="KW-1185">Reference proteome</keyword>
<evidence type="ECO:0000313" key="2">
    <source>
        <dbReference type="Proteomes" id="UP001595957"/>
    </source>
</evidence>
<name>A0ABV9F0J5_9SPHN</name>
<reference evidence="2" key="1">
    <citation type="journal article" date="2019" name="Int. J. Syst. Evol. Microbiol.">
        <title>The Global Catalogue of Microorganisms (GCM) 10K type strain sequencing project: providing services to taxonomists for standard genome sequencing and annotation.</title>
        <authorList>
            <consortium name="The Broad Institute Genomics Platform"/>
            <consortium name="The Broad Institute Genome Sequencing Center for Infectious Disease"/>
            <person name="Wu L."/>
            <person name="Ma J."/>
        </authorList>
    </citation>
    <scope>NUCLEOTIDE SEQUENCE [LARGE SCALE GENOMIC DNA]</scope>
    <source>
        <strain evidence="2">NBRC 103632</strain>
    </source>
</reference>
<accession>A0ABV9F0J5</accession>
<dbReference type="RefSeq" id="WP_066530534.1">
    <property type="nucleotide sequence ID" value="NZ_JBHSFZ010000015.1"/>
</dbReference>
<comment type="caution">
    <text evidence="1">The sequence shown here is derived from an EMBL/GenBank/DDBJ whole genome shotgun (WGS) entry which is preliminary data.</text>
</comment>
<gene>
    <name evidence="1" type="ORF">ACFO3E_09435</name>
</gene>
<evidence type="ECO:0008006" key="3">
    <source>
        <dbReference type="Google" id="ProtNLM"/>
    </source>
</evidence>
<dbReference type="EMBL" id="JBHSFZ010000015">
    <property type="protein sequence ID" value="MFC4594412.1"/>
    <property type="molecule type" value="Genomic_DNA"/>
</dbReference>
<proteinExistence type="predicted"/>
<organism evidence="1 2">
    <name type="scientific">Sphingobium tyrosinilyticum</name>
    <dbReference type="NCBI Taxonomy" id="2715436"/>
    <lineage>
        <taxon>Bacteria</taxon>
        <taxon>Pseudomonadati</taxon>
        <taxon>Pseudomonadota</taxon>
        <taxon>Alphaproteobacteria</taxon>
        <taxon>Sphingomonadales</taxon>
        <taxon>Sphingomonadaceae</taxon>
        <taxon>Sphingobium</taxon>
    </lineage>
</organism>
<sequence length="59" mass="6755">MRTSKDADYLLQQSKQEAHKAREALCNGDSADTIYLHRENAVRYYARAMAVMRPSTALH</sequence>
<evidence type="ECO:0000313" key="1">
    <source>
        <dbReference type="EMBL" id="MFC4594412.1"/>
    </source>
</evidence>